<dbReference type="InterPro" id="IPR050491">
    <property type="entry name" value="AmpC-like"/>
</dbReference>
<sequence length="394" mass="44905">MYIFIIISIIVVFALLYFILSRSSRKLLTSEEAKAKLDDYFTKFLLKSGNQTSIQIAVNSRTFDYRFANGYITADNNKPVSIDQPFHTASIGKVFTAVLIMKLFERDMLTLDDPIVNFLGEVELEGLFVCDNIDYSKQVTIRQLLGHTSGIADYFESSTVNSQKITDLIISQPNTFWTPKALIDFTRHHQKAVAAPGTRFYYSDTGYILLGLIIESVTGISYGENLQHELFEPLQMEDSYLMFYTEPKRQPKKSIQDIWLNGIEISRFQSLSCDWSGGGTVTTLEDLLRFQKALRSGQIIHPSSLKELDTFDSKFRTGLRYGLGMMEVRFEEFFFMLRGLPKLRGHIGILATHMFSDSSEDTSIVMNFGSTSSMVKSFRALIEVTNTLSRIREH</sequence>
<evidence type="ECO:0000313" key="2">
    <source>
        <dbReference type="EMBL" id="GGN91714.1"/>
    </source>
</evidence>
<dbReference type="Proteomes" id="UP000606653">
    <property type="component" value="Unassembled WGS sequence"/>
</dbReference>
<protein>
    <recommendedName>
        <fullName evidence="1">Beta-lactamase-related domain-containing protein</fullName>
    </recommendedName>
</protein>
<name>A0ABQ2KVJ9_9BACL</name>
<evidence type="ECO:0000313" key="3">
    <source>
        <dbReference type="Proteomes" id="UP000606653"/>
    </source>
</evidence>
<dbReference type="EMBL" id="BMLN01000001">
    <property type="protein sequence ID" value="GGN91714.1"/>
    <property type="molecule type" value="Genomic_DNA"/>
</dbReference>
<reference evidence="3" key="1">
    <citation type="journal article" date="2019" name="Int. J. Syst. Evol. Microbiol.">
        <title>The Global Catalogue of Microorganisms (GCM) 10K type strain sequencing project: providing services to taxonomists for standard genome sequencing and annotation.</title>
        <authorList>
            <consortium name="The Broad Institute Genomics Platform"/>
            <consortium name="The Broad Institute Genome Sequencing Center for Infectious Disease"/>
            <person name="Wu L."/>
            <person name="Ma J."/>
        </authorList>
    </citation>
    <scope>NUCLEOTIDE SEQUENCE [LARGE SCALE GENOMIC DNA]</scope>
    <source>
        <strain evidence="3">CGMCC 1.6964</strain>
    </source>
</reference>
<dbReference type="Pfam" id="PF00144">
    <property type="entry name" value="Beta-lactamase"/>
    <property type="match status" value="1"/>
</dbReference>
<dbReference type="SUPFAM" id="SSF56601">
    <property type="entry name" value="beta-lactamase/transpeptidase-like"/>
    <property type="match status" value="1"/>
</dbReference>
<dbReference type="PANTHER" id="PTHR46825:SF7">
    <property type="entry name" value="D-ALANYL-D-ALANINE CARBOXYPEPTIDASE"/>
    <property type="match status" value="1"/>
</dbReference>
<proteinExistence type="predicted"/>
<evidence type="ECO:0000259" key="1">
    <source>
        <dbReference type="Pfam" id="PF00144"/>
    </source>
</evidence>
<comment type="caution">
    <text evidence="2">The sequence shown here is derived from an EMBL/GenBank/DDBJ whole genome shotgun (WGS) entry which is preliminary data.</text>
</comment>
<dbReference type="PANTHER" id="PTHR46825">
    <property type="entry name" value="D-ALANYL-D-ALANINE-CARBOXYPEPTIDASE/ENDOPEPTIDASE AMPH"/>
    <property type="match status" value="1"/>
</dbReference>
<dbReference type="InterPro" id="IPR001466">
    <property type="entry name" value="Beta-lactam-related"/>
</dbReference>
<keyword evidence="3" id="KW-1185">Reference proteome</keyword>
<dbReference type="RefSeq" id="WP_018975286.1">
    <property type="nucleotide sequence ID" value="NZ_BMLN01000001.1"/>
</dbReference>
<feature type="domain" description="Beta-lactamase-related" evidence="1">
    <location>
        <begin position="70"/>
        <end position="368"/>
    </location>
</feature>
<dbReference type="InterPro" id="IPR012338">
    <property type="entry name" value="Beta-lactam/transpept-like"/>
</dbReference>
<accession>A0ABQ2KVJ9</accession>
<dbReference type="Gene3D" id="3.40.710.10">
    <property type="entry name" value="DD-peptidase/beta-lactamase superfamily"/>
    <property type="match status" value="1"/>
</dbReference>
<gene>
    <name evidence="2" type="ORF">GCM10010969_03510</name>
</gene>
<organism evidence="2 3">
    <name type="scientific">Saccharibacillus kuerlensis</name>
    <dbReference type="NCBI Taxonomy" id="459527"/>
    <lineage>
        <taxon>Bacteria</taxon>
        <taxon>Bacillati</taxon>
        <taxon>Bacillota</taxon>
        <taxon>Bacilli</taxon>
        <taxon>Bacillales</taxon>
        <taxon>Paenibacillaceae</taxon>
        <taxon>Saccharibacillus</taxon>
    </lineage>
</organism>